<feature type="compositionally biased region" description="Basic and acidic residues" evidence="2">
    <location>
        <begin position="183"/>
        <end position="193"/>
    </location>
</feature>
<dbReference type="Proteomes" id="UP000762676">
    <property type="component" value="Unassembled WGS sequence"/>
</dbReference>
<dbReference type="PANTHER" id="PTHR13225">
    <property type="entry name" value="MISEXPRESSION SUPPRESSOR OF RAS 6"/>
    <property type="match status" value="1"/>
</dbReference>
<accession>A0AAV4JIN4</accession>
<name>A0AAV4JIN4_9GAST</name>
<proteinExistence type="inferred from homology"/>
<comment type="caution">
    <text evidence="3">The sequence shown here is derived from an EMBL/GenBank/DDBJ whole genome shotgun (WGS) entry which is preliminary data.</text>
</comment>
<evidence type="ECO:0000256" key="1">
    <source>
        <dbReference type="ARBA" id="ARBA00007099"/>
    </source>
</evidence>
<feature type="compositionally biased region" description="Polar residues" evidence="2">
    <location>
        <begin position="128"/>
        <end position="137"/>
    </location>
</feature>
<evidence type="ECO:0000313" key="3">
    <source>
        <dbReference type="EMBL" id="GFS21954.1"/>
    </source>
</evidence>
<dbReference type="EMBL" id="BMAT01010188">
    <property type="protein sequence ID" value="GFS21954.1"/>
    <property type="molecule type" value="Genomic_DNA"/>
</dbReference>
<protein>
    <submittedName>
        <fullName evidence="3">UPF0489 protein C5orf22 homolog</fullName>
    </submittedName>
</protein>
<keyword evidence="4" id="KW-1185">Reference proteome</keyword>
<sequence length="193" mass="21698">MEKCKKIKDLQVHIVEQHNDAVPPIHRAIASRLLPFSCAGMVHLDSHPDLLLPVHMQADTVFKPAELYDSLSIENWILPLVYAKHFNHIVWVKPPWAHQIPVSQQRFLIGQCTQSGCLSCEQHHGCGNSLSQQSGSTKGPYDADTDGGRDGLQEKEPSPRSKMERQKGRSSSHNKASANNEYTHYKDRDKSKA</sequence>
<feature type="region of interest" description="Disordered" evidence="2">
    <location>
        <begin position="127"/>
        <end position="193"/>
    </location>
</feature>
<evidence type="ECO:0000256" key="2">
    <source>
        <dbReference type="SAM" id="MobiDB-lite"/>
    </source>
</evidence>
<organism evidence="3 4">
    <name type="scientific">Elysia marginata</name>
    <dbReference type="NCBI Taxonomy" id="1093978"/>
    <lineage>
        <taxon>Eukaryota</taxon>
        <taxon>Metazoa</taxon>
        <taxon>Spiralia</taxon>
        <taxon>Lophotrochozoa</taxon>
        <taxon>Mollusca</taxon>
        <taxon>Gastropoda</taxon>
        <taxon>Heterobranchia</taxon>
        <taxon>Euthyneura</taxon>
        <taxon>Panpulmonata</taxon>
        <taxon>Sacoglossa</taxon>
        <taxon>Placobranchoidea</taxon>
        <taxon>Plakobranchidae</taxon>
        <taxon>Elysia</taxon>
    </lineage>
</organism>
<feature type="compositionally biased region" description="Basic and acidic residues" evidence="2">
    <location>
        <begin position="146"/>
        <end position="167"/>
    </location>
</feature>
<dbReference type="PANTHER" id="PTHR13225:SF3">
    <property type="entry name" value="UPF0489 PROTEIN C5ORF22"/>
    <property type="match status" value="1"/>
</dbReference>
<feature type="compositionally biased region" description="Polar residues" evidence="2">
    <location>
        <begin position="169"/>
        <end position="182"/>
    </location>
</feature>
<dbReference type="InterPro" id="IPR024131">
    <property type="entry name" value="UPF0489"/>
</dbReference>
<dbReference type="Pfam" id="PF12640">
    <property type="entry name" value="UPF0489"/>
    <property type="match status" value="1"/>
</dbReference>
<evidence type="ECO:0000313" key="4">
    <source>
        <dbReference type="Proteomes" id="UP000762676"/>
    </source>
</evidence>
<comment type="similarity">
    <text evidence="1">Belongs to the UPF0489 family.</text>
</comment>
<gene>
    <name evidence="3" type="ORF">ElyMa_005096200</name>
</gene>
<reference evidence="3 4" key="1">
    <citation type="journal article" date="2021" name="Elife">
        <title>Chloroplast acquisition without the gene transfer in kleptoplastic sea slugs, Plakobranchus ocellatus.</title>
        <authorList>
            <person name="Maeda T."/>
            <person name="Takahashi S."/>
            <person name="Yoshida T."/>
            <person name="Shimamura S."/>
            <person name="Takaki Y."/>
            <person name="Nagai Y."/>
            <person name="Toyoda A."/>
            <person name="Suzuki Y."/>
            <person name="Arimoto A."/>
            <person name="Ishii H."/>
            <person name="Satoh N."/>
            <person name="Nishiyama T."/>
            <person name="Hasebe M."/>
            <person name="Maruyama T."/>
            <person name="Minagawa J."/>
            <person name="Obokata J."/>
            <person name="Shigenobu S."/>
        </authorList>
    </citation>
    <scope>NUCLEOTIDE SEQUENCE [LARGE SCALE GENOMIC DNA]</scope>
</reference>
<dbReference type="AlphaFoldDB" id="A0AAV4JIN4"/>